<dbReference type="Proteomes" id="UP000824890">
    <property type="component" value="Unassembled WGS sequence"/>
</dbReference>
<dbReference type="Pfam" id="PF13855">
    <property type="entry name" value="LRR_8"/>
    <property type="match status" value="1"/>
</dbReference>
<dbReference type="PANTHER" id="PTHR27004:SF173">
    <property type="entry name" value="RECEPTOR-LIKE PROTEIN 7"/>
    <property type="match status" value="1"/>
</dbReference>
<name>A0ABQ8C5P6_BRANA</name>
<dbReference type="Gene3D" id="3.80.10.10">
    <property type="entry name" value="Ribonuclease Inhibitor"/>
    <property type="match status" value="1"/>
</dbReference>
<evidence type="ECO:0000256" key="5">
    <source>
        <dbReference type="ARBA" id="ARBA00022692"/>
    </source>
</evidence>
<evidence type="ECO:0000256" key="12">
    <source>
        <dbReference type="SAM" id="MobiDB-lite"/>
    </source>
</evidence>
<feature type="compositionally biased region" description="Low complexity" evidence="12">
    <location>
        <begin position="380"/>
        <end position="391"/>
    </location>
</feature>
<keyword evidence="8 13" id="KW-0472">Membrane</keyword>
<dbReference type="InterPro" id="IPR004330">
    <property type="entry name" value="FAR1_DNA_bnd_dom"/>
</dbReference>
<dbReference type="Pfam" id="PF00560">
    <property type="entry name" value="LRR_1"/>
    <property type="match status" value="1"/>
</dbReference>
<keyword evidence="5 13" id="KW-0812">Transmembrane</keyword>
<evidence type="ECO:0000256" key="6">
    <source>
        <dbReference type="ARBA" id="ARBA00022737"/>
    </source>
</evidence>
<proteinExistence type="inferred from homology"/>
<evidence type="ECO:0000256" key="13">
    <source>
        <dbReference type="SAM" id="Phobius"/>
    </source>
</evidence>
<comment type="subcellular location">
    <subcellularLocation>
        <location evidence="1">Cell membrane</location>
        <topology evidence="1">Single-pass type I membrane protein</topology>
    </subcellularLocation>
</comment>
<dbReference type="EMBL" id="JAGKQM010000009">
    <property type="protein sequence ID" value="KAH0912394.1"/>
    <property type="molecule type" value="Genomic_DNA"/>
</dbReference>
<evidence type="ECO:0000256" key="9">
    <source>
        <dbReference type="ARBA" id="ARBA00023170"/>
    </source>
</evidence>
<sequence length="693" mass="77943">MSYVNISSEIPKEFSNMSSLRWLILEKCNLLGILHRHPFQVPFHLHLETFLISLFFDLVTIISLLISFHVFNNKLSGNFPSALLNLTQLRTLDLSYNQFSGSLPPNISQISRLHFFSVRGNSFVGTIPASLFKISSLAHIDLDINHFSDLLGIENISSLLPNLEYLFLGGLSLSGIPLSTTNITSDFSSNLEFLYLSRCKVTEFPEFIRNNPHLHDLALSNNKMKEPDYIGAFLPHQYYASIVLMAKGVSMEMERILKVYTAIDFSGNQLHGQIPESIGLLKELRILNMSSNAFTGHIPSSLANLTVLESLDLSQNKLSGEIPPELGKLSSLEWINVSHNQLVGSIPQGTQFQRQKCSSYEGNPGLLVSSLKDVCGSGAEPTSQQPEQPESLQEEEEDEEGEWLSWMAAGIGFAPGVVFGITIGYIVAYYKNEIDNGDADGMMMTISVENHNEMGESSGQAMIEQDDDENHNEIGESSNQAMPLEQDEKVDPDSIPLAVSDMAEEEVQGGDEPYVGQEFESEAAAHGFYNAYATKVGFVIRVSKLSRSRHDGSPIGRQLVCNKEGYRLPSKRDKVIRQRAETRVGCRAMILIRKENSGKWVITKFAKEHNHPLMPGRVRRGCIYDQYPNEHDKIQELMQQLAAEKKRAATYKRHLEMLFEQIEQHNESLTKRIQHIVDNVRDLEQRDHQQNQV</sequence>
<evidence type="ECO:0000256" key="4">
    <source>
        <dbReference type="ARBA" id="ARBA00022614"/>
    </source>
</evidence>
<dbReference type="InterPro" id="IPR001611">
    <property type="entry name" value="Leu-rich_rpt"/>
</dbReference>
<dbReference type="SMART" id="SM00369">
    <property type="entry name" value="LRR_TYP"/>
    <property type="match status" value="5"/>
</dbReference>
<keyword evidence="7 13" id="KW-1133">Transmembrane helix</keyword>
<evidence type="ECO:0000256" key="10">
    <source>
        <dbReference type="ARBA" id="ARBA00023180"/>
    </source>
</evidence>
<keyword evidence="10" id="KW-0325">Glycoprotein</keyword>
<keyword evidence="11" id="KW-0175">Coiled coil</keyword>
<keyword evidence="16" id="KW-1185">Reference proteome</keyword>
<reference evidence="15 16" key="1">
    <citation type="submission" date="2021-05" db="EMBL/GenBank/DDBJ databases">
        <title>Genome Assembly of Synthetic Allotetraploid Brassica napus Reveals Homoeologous Exchanges between Subgenomes.</title>
        <authorList>
            <person name="Davis J.T."/>
        </authorList>
    </citation>
    <scope>NUCLEOTIDE SEQUENCE [LARGE SCALE GENOMIC DNA]</scope>
    <source>
        <strain evidence="16">cv. Da-Ae</strain>
        <tissue evidence="15">Seedling</tissue>
    </source>
</reference>
<evidence type="ECO:0000256" key="2">
    <source>
        <dbReference type="ARBA" id="ARBA00009592"/>
    </source>
</evidence>
<dbReference type="SUPFAM" id="SSF52047">
    <property type="entry name" value="RNI-like"/>
    <property type="match status" value="1"/>
</dbReference>
<feature type="transmembrane region" description="Helical" evidence="13">
    <location>
        <begin position="50"/>
        <end position="71"/>
    </location>
</feature>
<feature type="compositionally biased region" description="Acidic residues" evidence="12">
    <location>
        <begin position="392"/>
        <end position="401"/>
    </location>
</feature>
<organism evidence="15 16">
    <name type="scientific">Brassica napus</name>
    <name type="common">Rape</name>
    <dbReference type="NCBI Taxonomy" id="3708"/>
    <lineage>
        <taxon>Eukaryota</taxon>
        <taxon>Viridiplantae</taxon>
        <taxon>Streptophyta</taxon>
        <taxon>Embryophyta</taxon>
        <taxon>Tracheophyta</taxon>
        <taxon>Spermatophyta</taxon>
        <taxon>Magnoliopsida</taxon>
        <taxon>eudicotyledons</taxon>
        <taxon>Gunneridae</taxon>
        <taxon>Pentapetalae</taxon>
        <taxon>rosids</taxon>
        <taxon>malvids</taxon>
        <taxon>Brassicales</taxon>
        <taxon>Brassicaceae</taxon>
        <taxon>Brassiceae</taxon>
        <taxon>Brassica</taxon>
    </lineage>
</organism>
<feature type="domain" description="FAR1" evidence="14">
    <location>
        <begin position="528"/>
        <end position="615"/>
    </location>
</feature>
<evidence type="ECO:0000256" key="7">
    <source>
        <dbReference type="ARBA" id="ARBA00022989"/>
    </source>
</evidence>
<keyword evidence="9" id="KW-0675">Receptor</keyword>
<evidence type="ECO:0000313" key="15">
    <source>
        <dbReference type="EMBL" id="KAH0912394.1"/>
    </source>
</evidence>
<dbReference type="InterPro" id="IPR003591">
    <property type="entry name" value="Leu-rich_rpt_typical-subtyp"/>
</dbReference>
<keyword evidence="6" id="KW-0677">Repeat</keyword>
<keyword evidence="3" id="KW-1003">Cell membrane</keyword>
<gene>
    <name evidence="15" type="ORF">HID58_035715</name>
</gene>
<dbReference type="Pfam" id="PF03101">
    <property type="entry name" value="FAR1"/>
    <property type="match status" value="1"/>
</dbReference>
<evidence type="ECO:0000256" key="1">
    <source>
        <dbReference type="ARBA" id="ARBA00004251"/>
    </source>
</evidence>
<dbReference type="PANTHER" id="PTHR27004">
    <property type="entry name" value="RECEPTOR-LIKE PROTEIN 12 ISOFORM X1"/>
    <property type="match status" value="1"/>
</dbReference>
<feature type="region of interest" description="Disordered" evidence="12">
    <location>
        <begin position="374"/>
        <end position="401"/>
    </location>
</feature>
<protein>
    <recommendedName>
        <fullName evidence="14">FAR1 domain-containing protein</fullName>
    </recommendedName>
</protein>
<evidence type="ECO:0000256" key="8">
    <source>
        <dbReference type="ARBA" id="ARBA00023136"/>
    </source>
</evidence>
<comment type="caution">
    <text evidence="15">The sequence shown here is derived from an EMBL/GenBank/DDBJ whole genome shotgun (WGS) entry which is preliminary data.</text>
</comment>
<evidence type="ECO:0000256" key="11">
    <source>
        <dbReference type="SAM" id="Coils"/>
    </source>
</evidence>
<evidence type="ECO:0000313" key="16">
    <source>
        <dbReference type="Proteomes" id="UP000824890"/>
    </source>
</evidence>
<evidence type="ECO:0000259" key="14">
    <source>
        <dbReference type="Pfam" id="PF03101"/>
    </source>
</evidence>
<evidence type="ECO:0000256" key="3">
    <source>
        <dbReference type="ARBA" id="ARBA00022475"/>
    </source>
</evidence>
<comment type="similarity">
    <text evidence="2">Belongs to the RLP family.</text>
</comment>
<dbReference type="InterPro" id="IPR032675">
    <property type="entry name" value="LRR_dom_sf"/>
</dbReference>
<feature type="coiled-coil region" evidence="11">
    <location>
        <begin position="634"/>
        <end position="686"/>
    </location>
</feature>
<keyword evidence="4" id="KW-0433">Leucine-rich repeat</keyword>
<accession>A0ABQ8C5P6</accession>
<dbReference type="PRINTS" id="PR00019">
    <property type="entry name" value="LEURICHRPT"/>
</dbReference>